<name>A0A3S5BWC4_9PLAT</name>
<evidence type="ECO:0000256" key="1">
    <source>
        <dbReference type="SAM" id="MobiDB-lite"/>
    </source>
</evidence>
<feature type="compositionally biased region" description="Polar residues" evidence="1">
    <location>
        <begin position="33"/>
        <end position="44"/>
    </location>
</feature>
<feature type="region of interest" description="Disordered" evidence="1">
    <location>
        <begin position="33"/>
        <end position="76"/>
    </location>
</feature>
<dbReference type="Proteomes" id="UP000784294">
    <property type="component" value="Unassembled WGS sequence"/>
</dbReference>
<gene>
    <name evidence="2" type="ORF">PXEA_LOCUS15001</name>
</gene>
<protein>
    <submittedName>
        <fullName evidence="2">Uncharacterized protein</fullName>
    </submittedName>
</protein>
<dbReference type="AlphaFoldDB" id="A0A3S5BWC4"/>
<organism evidence="2 3">
    <name type="scientific">Protopolystoma xenopodis</name>
    <dbReference type="NCBI Taxonomy" id="117903"/>
    <lineage>
        <taxon>Eukaryota</taxon>
        <taxon>Metazoa</taxon>
        <taxon>Spiralia</taxon>
        <taxon>Lophotrochozoa</taxon>
        <taxon>Platyhelminthes</taxon>
        <taxon>Monogenea</taxon>
        <taxon>Polyopisthocotylea</taxon>
        <taxon>Polystomatidea</taxon>
        <taxon>Polystomatidae</taxon>
        <taxon>Protopolystoma</taxon>
    </lineage>
</organism>
<dbReference type="EMBL" id="CAAALY010051946">
    <property type="protein sequence ID" value="VEL21561.1"/>
    <property type="molecule type" value="Genomic_DNA"/>
</dbReference>
<sequence length="92" mass="10635">MMRWEDFSTPKKSEFFDLLKAYWEEWLALGKQDNPTQPQAAQNYQQESGQEQQIGSLKQTKSNALDENAGREEARVTSAAYSPVLIHCRQVR</sequence>
<evidence type="ECO:0000313" key="2">
    <source>
        <dbReference type="EMBL" id="VEL21561.1"/>
    </source>
</evidence>
<comment type="caution">
    <text evidence="2">The sequence shown here is derived from an EMBL/GenBank/DDBJ whole genome shotgun (WGS) entry which is preliminary data.</text>
</comment>
<feature type="compositionally biased region" description="Low complexity" evidence="1">
    <location>
        <begin position="45"/>
        <end position="56"/>
    </location>
</feature>
<reference evidence="2" key="1">
    <citation type="submission" date="2018-11" db="EMBL/GenBank/DDBJ databases">
        <authorList>
            <consortium name="Pathogen Informatics"/>
        </authorList>
    </citation>
    <scope>NUCLEOTIDE SEQUENCE</scope>
</reference>
<evidence type="ECO:0000313" key="3">
    <source>
        <dbReference type="Proteomes" id="UP000784294"/>
    </source>
</evidence>
<proteinExistence type="predicted"/>
<accession>A0A3S5BWC4</accession>
<keyword evidence="3" id="KW-1185">Reference proteome</keyword>